<name>A0A1E5XPR8_9HYPH</name>
<evidence type="ECO:0000313" key="4">
    <source>
        <dbReference type="Proteomes" id="UP000095463"/>
    </source>
</evidence>
<accession>A0A1E5XPR8</accession>
<dbReference type="RefSeq" id="WP_069910239.1">
    <property type="nucleotide sequence ID" value="NZ_LAJE02000198.1"/>
</dbReference>
<comment type="caution">
    <text evidence="3">The sequence shown here is derived from an EMBL/GenBank/DDBJ whole genome shotgun (WGS) entry which is preliminary data.</text>
</comment>
<evidence type="ECO:0000256" key="1">
    <source>
        <dbReference type="SAM" id="Phobius"/>
    </source>
</evidence>
<dbReference type="AlphaFoldDB" id="A0A1E5XPR8"/>
<feature type="transmembrane region" description="Helical" evidence="1">
    <location>
        <begin position="171"/>
        <end position="196"/>
    </location>
</feature>
<evidence type="ECO:0000313" key="3">
    <source>
        <dbReference type="EMBL" id="OEO30575.1"/>
    </source>
</evidence>
<keyword evidence="1" id="KW-0812">Transmembrane</keyword>
<feature type="transmembrane region" description="Helical" evidence="1">
    <location>
        <begin position="121"/>
        <end position="151"/>
    </location>
</feature>
<reference evidence="3 4" key="1">
    <citation type="journal article" date="2015" name="Genome Announc.">
        <title>Genome Assemblies of Three Soil-Associated Devosia species: D. insulae, D. limi, and D. soli.</title>
        <authorList>
            <person name="Hassan Y.I."/>
            <person name="Lepp D."/>
            <person name="Zhou T."/>
        </authorList>
    </citation>
    <scope>NUCLEOTIDE SEQUENCE [LARGE SCALE GENOMIC DNA]</scope>
    <source>
        <strain evidence="3 4">DS-56</strain>
    </source>
</reference>
<dbReference type="Pfam" id="PF12146">
    <property type="entry name" value="Hydrolase_4"/>
    <property type="match status" value="1"/>
</dbReference>
<dbReference type="EMBL" id="LAJE02000198">
    <property type="protein sequence ID" value="OEO30575.1"/>
    <property type="molecule type" value="Genomic_DNA"/>
</dbReference>
<organism evidence="3 4">
    <name type="scientific">Devosia insulae DS-56</name>
    <dbReference type="NCBI Taxonomy" id="1116389"/>
    <lineage>
        <taxon>Bacteria</taxon>
        <taxon>Pseudomonadati</taxon>
        <taxon>Pseudomonadota</taxon>
        <taxon>Alphaproteobacteria</taxon>
        <taxon>Hyphomicrobiales</taxon>
        <taxon>Devosiaceae</taxon>
        <taxon>Devosia</taxon>
    </lineage>
</organism>
<dbReference type="SUPFAM" id="SSF53474">
    <property type="entry name" value="alpha/beta-Hydrolases"/>
    <property type="match status" value="1"/>
</dbReference>
<gene>
    <name evidence="3" type="ORF">VW23_020730</name>
</gene>
<dbReference type="OrthoDB" id="5416147at2"/>
<dbReference type="Proteomes" id="UP000095463">
    <property type="component" value="Unassembled WGS sequence"/>
</dbReference>
<feature type="transmembrane region" description="Helical" evidence="1">
    <location>
        <begin position="51"/>
        <end position="72"/>
    </location>
</feature>
<proteinExistence type="predicted"/>
<evidence type="ECO:0000259" key="2">
    <source>
        <dbReference type="Pfam" id="PF12146"/>
    </source>
</evidence>
<keyword evidence="4" id="KW-1185">Reference proteome</keyword>
<keyword evidence="1" id="KW-1133">Transmembrane helix</keyword>
<keyword evidence="1" id="KW-0472">Membrane</keyword>
<dbReference type="InterPro" id="IPR022742">
    <property type="entry name" value="Hydrolase_4"/>
</dbReference>
<dbReference type="InterPro" id="IPR029058">
    <property type="entry name" value="AB_hydrolase_fold"/>
</dbReference>
<feature type="transmembrane region" description="Helical" evidence="1">
    <location>
        <begin position="79"/>
        <end position="101"/>
    </location>
</feature>
<sequence>MSEQHRRTPLPRHGGWAALAGLAFAVVALLSVLLSGIAINELVASPQGSVSWLTLLVGVGLTGALFWWLLLIRPRRYTLLRGAVAGVLVAFFSYPVVLTLSDLLRRGSLDPETYASRGSNLLLRTVISQLTTGFASTLAFALVGLGLVLVLHRRHPETMRQRDRRGFWRTVPKLGAGLALFLVLALVGTFAVLTLLPLDTESLRANAAASTPAASYEEATAKIEALRAEEATLPLNPRCLSTLLTHGRKVDRVVVFFHGLTNCPAQAEKLGAKLFALGYNVYLPRIPQHGDADQMSLALADLTAEQLIAVGNQATDIAQGLGDEVVITGLSAGGSIAGWIGQHRADADQSIAIAPFLSPNLVPGWANRAATALLLNAPNAMVWWDPATRDNPPGMTYAYPRYATHGLAQALRLGVALMDAAAANAPLAPKLGMLINEADDAVSGAKIEELVLHWQSHGAKVNVVRLPLALELGHDLIDPHQPTGDPDFVYQVMVDMMNGVTPTIPEGAQ</sequence>
<dbReference type="Gene3D" id="3.40.50.1820">
    <property type="entry name" value="alpha/beta hydrolase"/>
    <property type="match status" value="1"/>
</dbReference>
<feature type="transmembrane region" description="Helical" evidence="1">
    <location>
        <begin position="16"/>
        <end position="39"/>
    </location>
</feature>
<protein>
    <recommendedName>
        <fullName evidence="2">Serine aminopeptidase S33 domain-containing protein</fullName>
    </recommendedName>
</protein>
<feature type="domain" description="Serine aminopeptidase S33" evidence="2">
    <location>
        <begin position="249"/>
        <end position="382"/>
    </location>
</feature>